<evidence type="ECO:0000313" key="2">
    <source>
        <dbReference type="Proteomes" id="UP000267606"/>
    </source>
</evidence>
<dbReference type="AlphaFoldDB" id="A0A183HMQ6"/>
<sequence>MNVGRLDSITLYSDAKFTQIIHQFTSLTSDWSLNIQTQSFLAIHMRANAANGIYGFIAEITVAPTLVQTYATDEVLIRRSRIERNDRGAIIYRNTGEIGPNLVIISSVSE</sequence>
<dbReference type="WBParaSite" id="OFLC_0000876701-mRNA-1">
    <property type="protein sequence ID" value="OFLC_0000876701-mRNA-1"/>
    <property type="gene ID" value="OFLC_0000876701"/>
</dbReference>
<dbReference type="STRING" id="387005.A0A183HMQ6"/>
<keyword evidence="2" id="KW-1185">Reference proteome</keyword>
<accession>A0A183HMQ6</accession>
<name>A0A183HMQ6_9BILA</name>
<reference evidence="3" key="1">
    <citation type="submission" date="2016-06" db="UniProtKB">
        <authorList>
            <consortium name="WormBaseParasite"/>
        </authorList>
    </citation>
    <scope>IDENTIFICATION</scope>
</reference>
<gene>
    <name evidence="1" type="ORF">OFLC_LOCUS8768</name>
</gene>
<evidence type="ECO:0000313" key="3">
    <source>
        <dbReference type="WBParaSite" id="OFLC_0000876701-mRNA-1"/>
    </source>
</evidence>
<dbReference type="EMBL" id="UZAJ01010183">
    <property type="protein sequence ID" value="VDO57306.1"/>
    <property type="molecule type" value="Genomic_DNA"/>
</dbReference>
<reference evidence="1 2" key="2">
    <citation type="submission" date="2018-11" db="EMBL/GenBank/DDBJ databases">
        <authorList>
            <consortium name="Pathogen Informatics"/>
        </authorList>
    </citation>
    <scope>NUCLEOTIDE SEQUENCE [LARGE SCALE GENOMIC DNA]</scope>
</reference>
<evidence type="ECO:0000313" key="1">
    <source>
        <dbReference type="EMBL" id="VDO57306.1"/>
    </source>
</evidence>
<proteinExistence type="predicted"/>
<organism evidence="3">
    <name type="scientific">Onchocerca flexuosa</name>
    <dbReference type="NCBI Taxonomy" id="387005"/>
    <lineage>
        <taxon>Eukaryota</taxon>
        <taxon>Metazoa</taxon>
        <taxon>Ecdysozoa</taxon>
        <taxon>Nematoda</taxon>
        <taxon>Chromadorea</taxon>
        <taxon>Rhabditida</taxon>
        <taxon>Spirurina</taxon>
        <taxon>Spiruromorpha</taxon>
        <taxon>Filarioidea</taxon>
        <taxon>Onchocercidae</taxon>
        <taxon>Onchocerca</taxon>
    </lineage>
</organism>
<protein>
    <submittedName>
        <fullName evidence="3">Phage tail protein</fullName>
    </submittedName>
</protein>
<dbReference type="Proteomes" id="UP000267606">
    <property type="component" value="Unassembled WGS sequence"/>
</dbReference>